<name>A0A7C3ZJ05_9CYAN</name>
<reference evidence="2" key="1">
    <citation type="journal article" date="2020" name="mSystems">
        <title>Genome- and Community-Level Interaction Insights into Carbon Utilization and Element Cycling Functions of Hydrothermarchaeota in Hydrothermal Sediment.</title>
        <authorList>
            <person name="Zhou Z."/>
            <person name="Liu Y."/>
            <person name="Xu W."/>
            <person name="Pan J."/>
            <person name="Luo Z.H."/>
            <person name="Li M."/>
        </authorList>
    </citation>
    <scope>NUCLEOTIDE SEQUENCE [LARGE SCALE GENOMIC DNA]</scope>
    <source>
        <strain evidence="2">SpSt-374</strain>
    </source>
</reference>
<gene>
    <name evidence="2" type="ORF">ENR15_17695</name>
</gene>
<dbReference type="EMBL" id="DSPX01000180">
    <property type="protein sequence ID" value="HGG02420.1"/>
    <property type="molecule type" value="Genomic_DNA"/>
</dbReference>
<accession>A0A7C3ZJ05</accession>
<keyword evidence="1" id="KW-0812">Transmembrane</keyword>
<organism evidence="2">
    <name type="scientific">Planktothricoides sp. SpSt-374</name>
    <dbReference type="NCBI Taxonomy" id="2282167"/>
    <lineage>
        <taxon>Bacteria</taxon>
        <taxon>Bacillati</taxon>
        <taxon>Cyanobacteriota</taxon>
        <taxon>Cyanophyceae</taxon>
        <taxon>Oscillatoriophycideae</taxon>
        <taxon>Oscillatoriales</taxon>
        <taxon>Oscillatoriaceae</taxon>
        <taxon>Planktothricoides</taxon>
    </lineage>
</organism>
<sequence>MLEAKLSPCASMLYRWILRRDPSSRLRIDLQDFQAWSGEYRENPYSISEIFDALGQLKDLHLLTIAKTEVTLDISSSESVPETLPRLAPLLFPHPQKCPNPYKTISLVILGAFILGLIPILIGFAFANYPNPALLSFSSSWSVLGEKNSP</sequence>
<feature type="transmembrane region" description="Helical" evidence="1">
    <location>
        <begin position="105"/>
        <end position="127"/>
    </location>
</feature>
<comment type="caution">
    <text evidence="2">The sequence shown here is derived from an EMBL/GenBank/DDBJ whole genome shotgun (WGS) entry which is preliminary data.</text>
</comment>
<keyword evidence="1" id="KW-0472">Membrane</keyword>
<protein>
    <submittedName>
        <fullName evidence="2">Uncharacterized protein</fullName>
    </submittedName>
</protein>
<evidence type="ECO:0000256" key="1">
    <source>
        <dbReference type="SAM" id="Phobius"/>
    </source>
</evidence>
<evidence type="ECO:0000313" key="2">
    <source>
        <dbReference type="EMBL" id="HGG02420.1"/>
    </source>
</evidence>
<keyword evidence="1" id="KW-1133">Transmembrane helix</keyword>
<dbReference type="AlphaFoldDB" id="A0A7C3ZJ05"/>
<proteinExistence type="predicted"/>